<organism evidence="1 2">
    <name type="scientific">Mucilaginibacter frigoritolerans</name>
    <dbReference type="NCBI Taxonomy" id="652788"/>
    <lineage>
        <taxon>Bacteria</taxon>
        <taxon>Pseudomonadati</taxon>
        <taxon>Bacteroidota</taxon>
        <taxon>Sphingobacteriia</taxon>
        <taxon>Sphingobacteriales</taxon>
        <taxon>Sphingobacteriaceae</taxon>
        <taxon>Mucilaginibacter</taxon>
    </lineage>
</organism>
<dbReference type="RefSeq" id="WP_246138984.1">
    <property type="nucleotide sequence ID" value="NZ_VLLI01000005.1"/>
</dbReference>
<name>A0A562U4L7_9SPHI</name>
<dbReference type="EMBL" id="VLLI01000005">
    <property type="protein sequence ID" value="TWJ00773.1"/>
    <property type="molecule type" value="Genomic_DNA"/>
</dbReference>
<dbReference type="AlphaFoldDB" id="A0A562U4L7"/>
<evidence type="ECO:0000313" key="2">
    <source>
        <dbReference type="Proteomes" id="UP000317010"/>
    </source>
</evidence>
<comment type="caution">
    <text evidence="1">The sequence shown here is derived from an EMBL/GenBank/DDBJ whole genome shotgun (WGS) entry which is preliminary data.</text>
</comment>
<protein>
    <recommendedName>
        <fullName evidence="3">Transposase</fullName>
    </recommendedName>
</protein>
<gene>
    <name evidence="1" type="ORF">JN11_02032</name>
</gene>
<reference evidence="1 2" key="1">
    <citation type="submission" date="2019-07" db="EMBL/GenBank/DDBJ databases">
        <title>Genomic Encyclopedia of Archaeal and Bacterial Type Strains, Phase II (KMG-II): from individual species to whole genera.</title>
        <authorList>
            <person name="Goeker M."/>
        </authorList>
    </citation>
    <scope>NUCLEOTIDE SEQUENCE [LARGE SCALE GENOMIC DNA]</scope>
    <source>
        <strain evidence="1 2">ATCC BAA-1854</strain>
    </source>
</reference>
<proteinExistence type="predicted"/>
<evidence type="ECO:0008006" key="3">
    <source>
        <dbReference type="Google" id="ProtNLM"/>
    </source>
</evidence>
<keyword evidence="2" id="KW-1185">Reference proteome</keyword>
<dbReference type="Proteomes" id="UP000317010">
    <property type="component" value="Unassembled WGS sequence"/>
</dbReference>
<sequence>MSRKYKFANKEGLYFVSFATVNWIDVFIRPEYNEIIIDSLTYCQNTLVWNYIVGALCQAISI</sequence>
<accession>A0A562U4L7</accession>
<evidence type="ECO:0000313" key="1">
    <source>
        <dbReference type="EMBL" id="TWJ00773.1"/>
    </source>
</evidence>